<evidence type="ECO:0000313" key="1">
    <source>
        <dbReference type="EMBL" id="KAJ9062001.1"/>
    </source>
</evidence>
<proteinExistence type="predicted"/>
<comment type="caution">
    <text evidence="1">The sequence shown here is derived from an EMBL/GenBank/DDBJ whole genome shotgun (WGS) entry which is preliminary data.</text>
</comment>
<dbReference type="Proteomes" id="UP001165960">
    <property type="component" value="Unassembled WGS sequence"/>
</dbReference>
<gene>
    <name evidence="1" type="ORF">DSO57_1015241</name>
</gene>
<sequence length="203" mass="24248">MTQLDFLFIISRQGKLRLSKWYKTLSSKDKESIIKEATHLILSRDSKKSNFVDFRGSTLVYRRYLEQILGKFKWLFTHNNIFRYAGIFFVTAISKDDNELITLEYIHRYVEILDKYFNNVCELDIIFNYQKAYFILDEIITFGHFYNSNRNDALQAIALQETFEDTETLQQVWPDIKNDWISHMDRDIHTSALPTFKVHYAAK</sequence>
<organism evidence="1 2">
    <name type="scientific">Entomophthora muscae</name>
    <dbReference type="NCBI Taxonomy" id="34485"/>
    <lineage>
        <taxon>Eukaryota</taxon>
        <taxon>Fungi</taxon>
        <taxon>Fungi incertae sedis</taxon>
        <taxon>Zoopagomycota</taxon>
        <taxon>Entomophthoromycotina</taxon>
        <taxon>Entomophthoromycetes</taxon>
        <taxon>Entomophthorales</taxon>
        <taxon>Entomophthoraceae</taxon>
        <taxon>Entomophthora</taxon>
    </lineage>
</organism>
<dbReference type="EMBL" id="QTSX02005030">
    <property type="protein sequence ID" value="KAJ9062001.1"/>
    <property type="molecule type" value="Genomic_DNA"/>
</dbReference>
<name>A0ACC2SIM5_9FUNG</name>
<keyword evidence="2" id="KW-1185">Reference proteome</keyword>
<reference evidence="1" key="1">
    <citation type="submission" date="2022-04" db="EMBL/GenBank/DDBJ databases">
        <title>Genome of the entomopathogenic fungus Entomophthora muscae.</title>
        <authorList>
            <person name="Elya C."/>
            <person name="Lovett B.R."/>
            <person name="Lee E."/>
            <person name="Macias A.M."/>
            <person name="Hajek A.E."/>
            <person name="De Bivort B.L."/>
            <person name="Kasson M.T."/>
            <person name="De Fine Licht H.H."/>
            <person name="Stajich J.E."/>
        </authorList>
    </citation>
    <scope>NUCLEOTIDE SEQUENCE</scope>
    <source>
        <strain evidence="1">Berkeley</strain>
    </source>
</reference>
<accession>A0ACC2SIM5</accession>
<protein>
    <submittedName>
        <fullName evidence="1">Uncharacterized protein</fullName>
    </submittedName>
</protein>
<evidence type="ECO:0000313" key="2">
    <source>
        <dbReference type="Proteomes" id="UP001165960"/>
    </source>
</evidence>